<evidence type="ECO:0000313" key="6">
    <source>
        <dbReference type="Proteomes" id="UP000566813"/>
    </source>
</evidence>
<gene>
    <name evidence="5" type="ORF">H7F51_14520</name>
</gene>
<dbReference type="InterPro" id="IPR011711">
    <property type="entry name" value="GntR_C"/>
</dbReference>
<dbReference type="EMBL" id="JACLAW010000011">
    <property type="protein sequence ID" value="MBC2666732.1"/>
    <property type="molecule type" value="Genomic_DNA"/>
</dbReference>
<dbReference type="PRINTS" id="PR00035">
    <property type="entry name" value="HTHGNTR"/>
</dbReference>
<dbReference type="RefSeq" id="WP_185665023.1">
    <property type="nucleotide sequence ID" value="NZ_JACLAW010000011.1"/>
</dbReference>
<evidence type="ECO:0000256" key="3">
    <source>
        <dbReference type="ARBA" id="ARBA00023163"/>
    </source>
</evidence>
<protein>
    <submittedName>
        <fullName evidence="5">GntR family transcriptional regulator</fullName>
    </submittedName>
</protein>
<evidence type="ECO:0000259" key="4">
    <source>
        <dbReference type="PROSITE" id="PS50949"/>
    </source>
</evidence>
<dbReference type="InterPro" id="IPR036390">
    <property type="entry name" value="WH_DNA-bd_sf"/>
</dbReference>
<dbReference type="SUPFAM" id="SSF48008">
    <property type="entry name" value="GntR ligand-binding domain-like"/>
    <property type="match status" value="1"/>
</dbReference>
<dbReference type="InterPro" id="IPR036388">
    <property type="entry name" value="WH-like_DNA-bd_sf"/>
</dbReference>
<organism evidence="5 6">
    <name type="scientific">Novosphingobium flavum</name>
    <dbReference type="NCBI Taxonomy" id="1778672"/>
    <lineage>
        <taxon>Bacteria</taxon>
        <taxon>Pseudomonadati</taxon>
        <taxon>Pseudomonadota</taxon>
        <taxon>Alphaproteobacteria</taxon>
        <taxon>Sphingomonadales</taxon>
        <taxon>Sphingomonadaceae</taxon>
        <taxon>Novosphingobium</taxon>
    </lineage>
</organism>
<reference evidence="5 6" key="1">
    <citation type="submission" date="2020-08" db="EMBL/GenBank/DDBJ databases">
        <title>The genome sequence of type strain Novosphingobium flavum NBRC 111647.</title>
        <authorList>
            <person name="Liu Y."/>
        </authorList>
    </citation>
    <scope>NUCLEOTIDE SEQUENCE [LARGE SCALE GENOMIC DNA]</scope>
    <source>
        <strain evidence="5 6">NBRC 111647</strain>
    </source>
</reference>
<proteinExistence type="predicted"/>
<evidence type="ECO:0000313" key="5">
    <source>
        <dbReference type="EMBL" id="MBC2666732.1"/>
    </source>
</evidence>
<dbReference type="CDD" id="cd07377">
    <property type="entry name" value="WHTH_GntR"/>
    <property type="match status" value="1"/>
</dbReference>
<dbReference type="PANTHER" id="PTHR43537:SF45">
    <property type="entry name" value="GNTR FAMILY REGULATORY PROTEIN"/>
    <property type="match status" value="1"/>
</dbReference>
<dbReference type="GO" id="GO:0003677">
    <property type="term" value="F:DNA binding"/>
    <property type="evidence" value="ECO:0007669"/>
    <property type="project" value="UniProtKB-KW"/>
</dbReference>
<keyword evidence="1" id="KW-0805">Transcription regulation</keyword>
<dbReference type="InterPro" id="IPR000524">
    <property type="entry name" value="Tscrpt_reg_HTH_GntR"/>
</dbReference>
<dbReference type="PROSITE" id="PS50949">
    <property type="entry name" value="HTH_GNTR"/>
    <property type="match status" value="1"/>
</dbReference>
<dbReference type="Pfam" id="PF07729">
    <property type="entry name" value="FCD"/>
    <property type="match status" value="1"/>
</dbReference>
<dbReference type="InterPro" id="IPR008920">
    <property type="entry name" value="TF_FadR/GntR_C"/>
</dbReference>
<evidence type="ECO:0000256" key="2">
    <source>
        <dbReference type="ARBA" id="ARBA00023125"/>
    </source>
</evidence>
<dbReference type="Gene3D" id="1.10.10.10">
    <property type="entry name" value="Winged helix-like DNA-binding domain superfamily/Winged helix DNA-binding domain"/>
    <property type="match status" value="1"/>
</dbReference>
<keyword evidence="6" id="KW-1185">Reference proteome</keyword>
<dbReference type="Gene3D" id="1.20.120.530">
    <property type="entry name" value="GntR ligand-binding domain-like"/>
    <property type="match status" value="1"/>
</dbReference>
<dbReference type="PANTHER" id="PTHR43537">
    <property type="entry name" value="TRANSCRIPTIONAL REGULATOR, GNTR FAMILY"/>
    <property type="match status" value="1"/>
</dbReference>
<dbReference type="AlphaFoldDB" id="A0A7X1KML0"/>
<dbReference type="GO" id="GO:0003700">
    <property type="term" value="F:DNA-binding transcription factor activity"/>
    <property type="evidence" value="ECO:0007669"/>
    <property type="project" value="InterPro"/>
</dbReference>
<dbReference type="SUPFAM" id="SSF46785">
    <property type="entry name" value="Winged helix' DNA-binding domain"/>
    <property type="match status" value="1"/>
</dbReference>
<comment type="caution">
    <text evidence="5">The sequence shown here is derived from an EMBL/GenBank/DDBJ whole genome shotgun (WGS) entry which is preliminary data.</text>
</comment>
<dbReference type="SMART" id="SM00345">
    <property type="entry name" value="HTH_GNTR"/>
    <property type="match status" value="1"/>
</dbReference>
<accession>A0A7X1KML0</accession>
<keyword evidence="2" id="KW-0238">DNA-binding</keyword>
<dbReference type="Proteomes" id="UP000566813">
    <property type="component" value="Unassembled WGS sequence"/>
</dbReference>
<keyword evidence="3" id="KW-0804">Transcription</keyword>
<name>A0A7X1KML0_9SPHN</name>
<dbReference type="SMART" id="SM00895">
    <property type="entry name" value="FCD"/>
    <property type="match status" value="1"/>
</dbReference>
<dbReference type="Pfam" id="PF00392">
    <property type="entry name" value="GntR"/>
    <property type="match status" value="1"/>
</dbReference>
<feature type="domain" description="HTH gntR-type" evidence="4">
    <location>
        <begin position="9"/>
        <end position="76"/>
    </location>
</feature>
<sequence>MSTLNQPDLPKGDRVYRTLRRRIRDLEIAPGQAIRKEDIAEEFGVSRGPVNEAIARLTEEGLVDVYPQHGSFVAPIRPEDVREGLFVRSGLEIEAVRRIAQRASDELIAMLEANLDAQTQSLKVNDLERFYELDEAMHEALFNEVASPRLVKLLDAARAPLDRMRRLVLPIGERPESTLAEHRWIVEAVKTRNAELAGAAMRAHLNAVEIAVEAQFAALESAQEA</sequence>
<evidence type="ECO:0000256" key="1">
    <source>
        <dbReference type="ARBA" id="ARBA00023015"/>
    </source>
</evidence>